<evidence type="ECO:0000256" key="2">
    <source>
        <dbReference type="ARBA" id="ARBA00023274"/>
    </source>
</evidence>
<name>A0ABY7H2Q0_9BACT</name>
<keyword evidence="5" id="KW-1185">Reference proteome</keyword>
<dbReference type="Pfam" id="PF00542">
    <property type="entry name" value="Ribosomal_L12"/>
    <property type="match status" value="7"/>
</dbReference>
<evidence type="ECO:0000259" key="3">
    <source>
        <dbReference type="Pfam" id="PF00542"/>
    </source>
</evidence>
<dbReference type="PANTHER" id="PTHR45987:SF4">
    <property type="entry name" value="LARGE RIBOSOMAL SUBUNIT PROTEIN BL12M"/>
    <property type="match status" value="1"/>
</dbReference>
<dbReference type="InterPro" id="IPR014719">
    <property type="entry name" value="Ribosomal_bL12_C/ClpS-like"/>
</dbReference>
<sequence length="595" mass="62488">MTVGGQSGEVIPQDLILRDAGANPAAVAEAVRAMTGLEAPAAAELVARTPSAIRTRIAPALAEALRVKLVAAGATVELRPHGAAPAPEFFDVYLQDKGDSKIGVVRALKMMTGLGLREAVELVDDAPCLVRRRVPQDEAEALRHELVEAGAIVEVRAHESSAPPERTASGEAAVTWGATTSEPTAKRASEPITGFAVVLHHFGTRKLDVVKAIRDFTGLGLKDAKDLAESTEVVLKQGMSEPEARSFAQALSGVDASVSVRGAAATTPSPVGGSGGDGSEVVLHHFGTRKIDVIKLIREATALGLKEAKDLSESTDVVIKSGMREDEAQKLARALAVVGARVSVRGAPAPEPERSNLPEPSVGYGVVLRSHGSNKISVIKIIREATNLGLKEAKDLAESTDVMIKDGLSGSEAQALAQSLTAIGARVEVRSPAWTDDSEADADDGPYSTAPLDVILGACGPQKIAVIKVIREELGCGLKEAKDLSETPGAVLREGLRRAEAEELARKLTALGAAVELREMWRRAEPAEVDVFLQSHGPNKISVIKEVRALTGLGLKDAKDLVEAAPTLIKQKVELATARQLQAVLAEVGAEVELR</sequence>
<accession>A0ABY7H2Q0</accession>
<dbReference type="Gene3D" id="3.30.1390.10">
    <property type="match status" value="7"/>
</dbReference>
<dbReference type="InterPro" id="IPR000206">
    <property type="entry name" value="Ribosomal_bL12"/>
</dbReference>
<feature type="domain" description="Large ribosomal subunit protein bL12 C-terminal" evidence="3">
    <location>
        <begin position="366"/>
        <end position="429"/>
    </location>
</feature>
<feature type="domain" description="Large ribosomal subunit protein bL12 C-terminal" evidence="3">
    <location>
        <begin position="90"/>
        <end position="155"/>
    </location>
</feature>
<organism evidence="4 5">
    <name type="scientific">Nannocystis punicea</name>
    <dbReference type="NCBI Taxonomy" id="2995304"/>
    <lineage>
        <taxon>Bacteria</taxon>
        <taxon>Pseudomonadati</taxon>
        <taxon>Myxococcota</taxon>
        <taxon>Polyangia</taxon>
        <taxon>Nannocystales</taxon>
        <taxon>Nannocystaceae</taxon>
        <taxon>Nannocystis</taxon>
    </lineage>
</organism>
<evidence type="ECO:0000313" key="4">
    <source>
        <dbReference type="EMBL" id="WAS93539.1"/>
    </source>
</evidence>
<keyword evidence="1 4" id="KW-0689">Ribosomal protein</keyword>
<dbReference type="RefSeq" id="WP_269035878.1">
    <property type="nucleotide sequence ID" value="NZ_CP114040.1"/>
</dbReference>
<evidence type="ECO:0000256" key="1">
    <source>
        <dbReference type="ARBA" id="ARBA00022980"/>
    </source>
</evidence>
<dbReference type="EMBL" id="CP114040">
    <property type="protein sequence ID" value="WAS93539.1"/>
    <property type="molecule type" value="Genomic_DNA"/>
</dbReference>
<feature type="domain" description="Large ribosomal subunit protein bL12 C-terminal" evidence="3">
    <location>
        <begin position="280"/>
        <end position="344"/>
    </location>
</feature>
<protein>
    <submittedName>
        <fullName evidence="4">Ribosomal protein L7/L12</fullName>
    </submittedName>
</protein>
<dbReference type="SUPFAM" id="SSF54736">
    <property type="entry name" value="ClpS-like"/>
    <property type="match status" value="7"/>
</dbReference>
<feature type="domain" description="Large ribosomal subunit protein bL12 C-terminal" evidence="3">
    <location>
        <begin position="14"/>
        <end position="78"/>
    </location>
</feature>
<feature type="domain" description="Large ribosomal subunit protein bL12 C-terminal" evidence="3">
    <location>
        <begin position="453"/>
        <end position="517"/>
    </location>
</feature>
<dbReference type="PANTHER" id="PTHR45987">
    <property type="entry name" value="39S RIBOSOMAL PROTEIN L12"/>
    <property type="match status" value="1"/>
</dbReference>
<evidence type="ECO:0000313" key="5">
    <source>
        <dbReference type="Proteomes" id="UP001164459"/>
    </source>
</evidence>
<gene>
    <name evidence="4" type="ORF">O0S08_45990</name>
</gene>
<keyword evidence="2" id="KW-0687">Ribonucleoprotein</keyword>
<reference evidence="4" key="1">
    <citation type="submission" date="2022-11" db="EMBL/GenBank/DDBJ databases">
        <title>Minimal conservation of predation-associated metabolite biosynthetic gene clusters underscores biosynthetic potential of Myxococcota including descriptions for ten novel species: Archangium lansinium sp. nov., Myxococcus landrumus sp. nov., Nannocystis bai.</title>
        <authorList>
            <person name="Ahearne A."/>
            <person name="Stevens C."/>
            <person name="Dowd S."/>
        </authorList>
    </citation>
    <scope>NUCLEOTIDE SEQUENCE</scope>
    <source>
        <strain evidence="4">Fl3</strain>
    </source>
</reference>
<proteinExistence type="predicted"/>
<feature type="domain" description="Large ribosomal subunit protein bL12 C-terminal" evidence="3">
    <location>
        <begin position="529"/>
        <end position="594"/>
    </location>
</feature>
<dbReference type="CDD" id="cd00387">
    <property type="entry name" value="Ribosomal_L7_L12"/>
    <property type="match status" value="3"/>
</dbReference>
<dbReference type="InterPro" id="IPR013823">
    <property type="entry name" value="Ribosomal_bL12_C"/>
</dbReference>
<feature type="domain" description="Large ribosomal subunit protein bL12 C-terminal" evidence="3">
    <location>
        <begin position="195"/>
        <end position="260"/>
    </location>
</feature>
<dbReference type="Proteomes" id="UP001164459">
    <property type="component" value="Chromosome"/>
</dbReference>
<dbReference type="GO" id="GO:0005840">
    <property type="term" value="C:ribosome"/>
    <property type="evidence" value="ECO:0007669"/>
    <property type="project" value="UniProtKB-KW"/>
</dbReference>